<dbReference type="Gene3D" id="3.40.50.720">
    <property type="entry name" value="NAD(P)-binding Rossmann-like Domain"/>
    <property type="match status" value="1"/>
</dbReference>
<dbReference type="Pfam" id="PF01370">
    <property type="entry name" value="Epimerase"/>
    <property type="match status" value="1"/>
</dbReference>
<dbReference type="EMBL" id="UINC01109628">
    <property type="protein sequence ID" value="SVC76570.1"/>
    <property type="molecule type" value="Genomic_DNA"/>
</dbReference>
<dbReference type="AlphaFoldDB" id="A0A382PUU7"/>
<dbReference type="SUPFAM" id="SSF51735">
    <property type="entry name" value="NAD(P)-binding Rossmann-fold domains"/>
    <property type="match status" value="1"/>
</dbReference>
<feature type="non-terminal residue" evidence="2">
    <location>
        <position position="71"/>
    </location>
</feature>
<reference evidence="2" key="1">
    <citation type="submission" date="2018-05" db="EMBL/GenBank/DDBJ databases">
        <authorList>
            <person name="Lanie J.A."/>
            <person name="Ng W.-L."/>
            <person name="Kazmierczak K.M."/>
            <person name="Andrzejewski T.M."/>
            <person name="Davidsen T.M."/>
            <person name="Wayne K.J."/>
            <person name="Tettelin H."/>
            <person name="Glass J.I."/>
            <person name="Rusch D."/>
            <person name="Podicherti R."/>
            <person name="Tsui H.-C.T."/>
            <person name="Winkler M.E."/>
        </authorList>
    </citation>
    <scope>NUCLEOTIDE SEQUENCE</scope>
</reference>
<name>A0A382PUU7_9ZZZZ</name>
<gene>
    <name evidence="2" type="ORF">METZ01_LOCUS329424</name>
</gene>
<dbReference type="InterPro" id="IPR036291">
    <property type="entry name" value="NAD(P)-bd_dom_sf"/>
</dbReference>
<organism evidence="2">
    <name type="scientific">marine metagenome</name>
    <dbReference type="NCBI Taxonomy" id="408172"/>
    <lineage>
        <taxon>unclassified sequences</taxon>
        <taxon>metagenomes</taxon>
        <taxon>ecological metagenomes</taxon>
    </lineage>
</organism>
<evidence type="ECO:0000313" key="2">
    <source>
        <dbReference type="EMBL" id="SVC76570.1"/>
    </source>
</evidence>
<feature type="domain" description="NAD-dependent epimerase/dehydratase" evidence="1">
    <location>
        <begin position="1"/>
        <end position="45"/>
    </location>
</feature>
<dbReference type="InterPro" id="IPR001509">
    <property type="entry name" value="Epimerase_deHydtase"/>
</dbReference>
<proteinExistence type="predicted"/>
<protein>
    <recommendedName>
        <fullName evidence="1">NAD-dependent epimerase/dehydratase domain-containing protein</fullName>
    </recommendedName>
</protein>
<accession>A0A382PUU7</accession>
<evidence type="ECO:0000259" key="1">
    <source>
        <dbReference type="Pfam" id="PF01370"/>
    </source>
</evidence>
<sequence length="71" mass="7891">MITGASGDIGQSLCQGFKDLGWTVIATDRNRIQSIKADHFIVMDLDLICNNDTYFIDKIKSIKKLISGELT</sequence>